<feature type="compositionally biased region" description="Basic and acidic residues" evidence="2">
    <location>
        <begin position="46"/>
        <end position="61"/>
    </location>
</feature>
<feature type="domain" description="CCHC-type" evidence="3">
    <location>
        <begin position="402"/>
        <end position="418"/>
    </location>
</feature>
<evidence type="ECO:0000313" key="4">
    <source>
        <dbReference type="EMBL" id="CAH9108574.1"/>
    </source>
</evidence>
<keyword evidence="1" id="KW-0862">Zinc</keyword>
<evidence type="ECO:0000259" key="3">
    <source>
        <dbReference type="PROSITE" id="PS50158"/>
    </source>
</evidence>
<dbReference type="GO" id="GO:0008270">
    <property type="term" value="F:zinc ion binding"/>
    <property type="evidence" value="ECO:0007669"/>
    <property type="project" value="UniProtKB-KW"/>
</dbReference>
<keyword evidence="1" id="KW-0863">Zinc-finger</keyword>
<reference evidence="4" key="1">
    <citation type="submission" date="2022-07" db="EMBL/GenBank/DDBJ databases">
        <authorList>
            <person name="Macas J."/>
            <person name="Novak P."/>
            <person name="Neumann P."/>
        </authorList>
    </citation>
    <scope>NUCLEOTIDE SEQUENCE</scope>
</reference>
<dbReference type="PANTHER" id="PTHR34482:SF48">
    <property type="entry name" value="GAG PROTEASE POLYPROTEIN"/>
    <property type="match status" value="1"/>
</dbReference>
<accession>A0AAV0DXQ4</accession>
<dbReference type="PROSITE" id="PS50158">
    <property type="entry name" value="ZF_CCHC"/>
    <property type="match status" value="1"/>
</dbReference>
<keyword evidence="5" id="KW-1185">Reference proteome</keyword>
<dbReference type="AlphaFoldDB" id="A0AAV0DXQ4"/>
<feature type="compositionally biased region" description="Acidic residues" evidence="2">
    <location>
        <begin position="74"/>
        <end position="88"/>
    </location>
</feature>
<dbReference type="GO" id="GO:0003676">
    <property type="term" value="F:nucleic acid binding"/>
    <property type="evidence" value="ECO:0007669"/>
    <property type="project" value="InterPro"/>
</dbReference>
<evidence type="ECO:0000313" key="5">
    <source>
        <dbReference type="Proteomes" id="UP001152523"/>
    </source>
</evidence>
<dbReference type="PANTHER" id="PTHR34482">
    <property type="entry name" value="DNA DAMAGE-INDUCIBLE PROTEIN 1-LIKE"/>
    <property type="match status" value="1"/>
</dbReference>
<dbReference type="InterPro" id="IPR005162">
    <property type="entry name" value="Retrotrans_gag_dom"/>
</dbReference>
<gene>
    <name evidence="4" type="ORF">CEPIT_LOCUS18366</name>
</gene>
<sequence length="465" mass="52141">MDRGGKVTRRNPTGLAPVATGQGSRVASRVSRGAGRGGRSQTVSDGHVDTESDTYWSHEDSTYQSETEPVETPFEGDDDDLSEEEDNGESLRRIEALLREYQREQELRRERRRRRAGRASGGASRGRSHGDSRAHVEPRGGRGNEIPIIRISKYIKEARDLGCKPFDGMGDISIAAEWVKRLNEASLDMQLTPEFKLRVAVRLLEGMASTWWDGVKGKYGEAVTWENFRQEFFAKYYSDYEVNLKRGEYTKLTQGGKYTVRQLEHKFRELAAFIPEYVVDENRMVSHFWDALDLEVRDRATQLPNMTFSQVVEQGLKGEKQWEERKLRNAEEEEKRKWESHGPQSSNKKGNHGGGGSFRAPPLSSRGGPGPNRYDSGSQAPGTPRCKNCNRSHLGKCHDPPRCFQCGNTGHMKMNCPQLSGARASGLSSRTTGTRSQAGASQATRGQGGSKREQRAIREPRKDSS</sequence>
<evidence type="ECO:0000256" key="1">
    <source>
        <dbReference type="PROSITE-ProRule" id="PRU00047"/>
    </source>
</evidence>
<protein>
    <recommendedName>
        <fullName evidence="3">CCHC-type domain-containing protein</fullName>
    </recommendedName>
</protein>
<feature type="compositionally biased region" description="Low complexity" evidence="2">
    <location>
        <begin position="425"/>
        <end position="436"/>
    </location>
</feature>
<feature type="compositionally biased region" description="Basic and acidic residues" evidence="2">
    <location>
        <begin position="128"/>
        <end position="142"/>
    </location>
</feature>
<feature type="compositionally biased region" description="Low complexity" evidence="2">
    <location>
        <begin position="21"/>
        <end position="33"/>
    </location>
</feature>
<feature type="region of interest" description="Disordered" evidence="2">
    <location>
        <begin position="105"/>
        <end position="143"/>
    </location>
</feature>
<feature type="region of interest" description="Disordered" evidence="2">
    <location>
        <begin position="319"/>
        <end position="383"/>
    </location>
</feature>
<evidence type="ECO:0000256" key="2">
    <source>
        <dbReference type="SAM" id="MobiDB-lite"/>
    </source>
</evidence>
<dbReference type="Pfam" id="PF03732">
    <property type="entry name" value="Retrotrans_gag"/>
    <property type="match status" value="1"/>
</dbReference>
<dbReference type="EMBL" id="CAMAPF010000148">
    <property type="protein sequence ID" value="CAH9108574.1"/>
    <property type="molecule type" value="Genomic_DNA"/>
</dbReference>
<name>A0AAV0DXQ4_9ASTE</name>
<feature type="compositionally biased region" description="Basic and acidic residues" evidence="2">
    <location>
        <begin position="450"/>
        <end position="465"/>
    </location>
</feature>
<organism evidence="4 5">
    <name type="scientific">Cuscuta epithymum</name>
    <dbReference type="NCBI Taxonomy" id="186058"/>
    <lineage>
        <taxon>Eukaryota</taxon>
        <taxon>Viridiplantae</taxon>
        <taxon>Streptophyta</taxon>
        <taxon>Embryophyta</taxon>
        <taxon>Tracheophyta</taxon>
        <taxon>Spermatophyta</taxon>
        <taxon>Magnoliopsida</taxon>
        <taxon>eudicotyledons</taxon>
        <taxon>Gunneridae</taxon>
        <taxon>Pentapetalae</taxon>
        <taxon>asterids</taxon>
        <taxon>lamiids</taxon>
        <taxon>Solanales</taxon>
        <taxon>Convolvulaceae</taxon>
        <taxon>Cuscuteae</taxon>
        <taxon>Cuscuta</taxon>
        <taxon>Cuscuta subgen. Cuscuta</taxon>
    </lineage>
</organism>
<feature type="region of interest" description="Disordered" evidence="2">
    <location>
        <begin position="419"/>
        <end position="465"/>
    </location>
</feature>
<comment type="caution">
    <text evidence="4">The sequence shown here is derived from an EMBL/GenBank/DDBJ whole genome shotgun (WGS) entry which is preliminary data.</text>
</comment>
<dbReference type="InterPro" id="IPR001878">
    <property type="entry name" value="Znf_CCHC"/>
</dbReference>
<feature type="compositionally biased region" description="Basic and acidic residues" evidence="2">
    <location>
        <begin position="319"/>
        <end position="340"/>
    </location>
</feature>
<dbReference type="Gene3D" id="4.10.60.10">
    <property type="entry name" value="Zinc finger, CCHC-type"/>
    <property type="match status" value="1"/>
</dbReference>
<dbReference type="SMART" id="SM00343">
    <property type="entry name" value="ZnF_C2HC"/>
    <property type="match status" value="1"/>
</dbReference>
<proteinExistence type="predicted"/>
<dbReference type="Proteomes" id="UP001152523">
    <property type="component" value="Unassembled WGS sequence"/>
</dbReference>
<feature type="region of interest" description="Disordered" evidence="2">
    <location>
        <begin position="1"/>
        <end position="90"/>
    </location>
</feature>
<keyword evidence="1" id="KW-0479">Metal-binding</keyword>